<organism evidence="1 2">
    <name type="scientific">Patellaria atrata CBS 101060</name>
    <dbReference type="NCBI Taxonomy" id="1346257"/>
    <lineage>
        <taxon>Eukaryota</taxon>
        <taxon>Fungi</taxon>
        <taxon>Dikarya</taxon>
        <taxon>Ascomycota</taxon>
        <taxon>Pezizomycotina</taxon>
        <taxon>Dothideomycetes</taxon>
        <taxon>Dothideomycetes incertae sedis</taxon>
        <taxon>Patellariales</taxon>
        <taxon>Patellariaceae</taxon>
        <taxon>Patellaria</taxon>
    </lineage>
</organism>
<gene>
    <name evidence="1" type="ORF">M501DRAFT_1020987</name>
</gene>
<dbReference type="EMBL" id="MU006125">
    <property type="protein sequence ID" value="KAF2834204.1"/>
    <property type="molecule type" value="Genomic_DNA"/>
</dbReference>
<dbReference type="Proteomes" id="UP000799429">
    <property type="component" value="Unassembled WGS sequence"/>
</dbReference>
<keyword evidence="2" id="KW-1185">Reference proteome</keyword>
<evidence type="ECO:0000313" key="1">
    <source>
        <dbReference type="EMBL" id="KAF2834204.1"/>
    </source>
</evidence>
<protein>
    <submittedName>
        <fullName evidence="1">Uncharacterized protein</fullName>
    </submittedName>
</protein>
<proteinExistence type="predicted"/>
<name>A0A9P4S147_9PEZI</name>
<accession>A0A9P4S147</accession>
<dbReference type="AlphaFoldDB" id="A0A9P4S147"/>
<evidence type="ECO:0000313" key="2">
    <source>
        <dbReference type="Proteomes" id="UP000799429"/>
    </source>
</evidence>
<sequence length="146" mass="16537">MAPQLSLPHPFLPPPNTSRHGECCMESCLPQRARVVIIENEVTALRKSLKELHSKISGESRKLERMAWHKLFAKSLVEQERPGELQDLRISGSIRFMFSAERGYKKVFLGYRADGSGFKALDEERGLELDLGIPRVVYQQDGDGNI</sequence>
<reference evidence="1" key="1">
    <citation type="journal article" date="2020" name="Stud. Mycol.">
        <title>101 Dothideomycetes genomes: a test case for predicting lifestyles and emergence of pathogens.</title>
        <authorList>
            <person name="Haridas S."/>
            <person name="Albert R."/>
            <person name="Binder M."/>
            <person name="Bloem J."/>
            <person name="Labutti K."/>
            <person name="Salamov A."/>
            <person name="Andreopoulos B."/>
            <person name="Baker S."/>
            <person name="Barry K."/>
            <person name="Bills G."/>
            <person name="Bluhm B."/>
            <person name="Cannon C."/>
            <person name="Castanera R."/>
            <person name="Culley D."/>
            <person name="Daum C."/>
            <person name="Ezra D."/>
            <person name="Gonzalez J."/>
            <person name="Henrissat B."/>
            <person name="Kuo A."/>
            <person name="Liang C."/>
            <person name="Lipzen A."/>
            <person name="Lutzoni F."/>
            <person name="Magnuson J."/>
            <person name="Mondo S."/>
            <person name="Nolan M."/>
            <person name="Ohm R."/>
            <person name="Pangilinan J."/>
            <person name="Park H.-J."/>
            <person name="Ramirez L."/>
            <person name="Alfaro M."/>
            <person name="Sun H."/>
            <person name="Tritt A."/>
            <person name="Yoshinaga Y."/>
            <person name="Zwiers L.-H."/>
            <person name="Turgeon B."/>
            <person name="Goodwin S."/>
            <person name="Spatafora J."/>
            <person name="Crous P."/>
            <person name="Grigoriev I."/>
        </authorList>
    </citation>
    <scope>NUCLEOTIDE SEQUENCE</scope>
    <source>
        <strain evidence="1">CBS 101060</strain>
    </source>
</reference>
<comment type="caution">
    <text evidence="1">The sequence shown here is derived from an EMBL/GenBank/DDBJ whole genome shotgun (WGS) entry which is preliminary data.</text>
</comment>